<name>A0A6V6YV06_9FLAO</name>
<organism evidence="1 2">
    <name type="scientific">Flavobacterium salmonis</name>
    <dbReference type="NCBI Taxonomy" id="2654844"/>
    <lineage>
        <taxon>Bacteria</taxon>
        <taxon>Pseudomonadati</taxon>
        <taxon>Bacteroidota</taxon>
        <taxon>Flavobacteriia</taxon>
        <taxon>Flavobacteriales</taxon>
        <taxon>Flavobacteriaceae</taxon>
        <taxon>Flavobacterium</taxon>
    </lineage>
</organism>
<reference evidence="1 2" key="1">
    <citation type="submission" date="2020-06" db="EMBL/GenBank/DDBJ databases">
        <authorList>
            <person name="Criscuolo A."/>
        </authorList>
    </citation>
    <scope>NUCLEOTIDE SEQUENCE [LARGE SCALE GENOMIC DNA]</scope>
    <source>
        <strain evidence="2">CIP 111411</strain>
    </source>
</reference>
<dbReference type="AlphaFoldDB" id="A0A6V6YV06"/>
<gene>
    <name evidence="1" type="ORF">FLAT13_01479</name>
</gene>
<keyword evidence="2" id="KW-1185">Reference proteome</keyword>
<evidence type="ECO:0000313" key="2">
    <source>
        <dbReference type="Proteomes" id="UP000530060"/>
    </source>
</evidence>
<evidence type="ECO:0000313" key="1">
    <source>
        <dbReference type="EMBL" id="CAD0003114.1"/>
    </source>
</evidence>
<dbReference type="EMBL" id="CAIJDP010000062">
    <property type="protein sequence ID" value="CAD0003114.1"/>
    <property type="molecule type" value="Genomic_DNA"/>
</dbReference>
<sequence length="312" mass="36975">MIMKIINKLFLILLISTHVAVFSQGTIPLFKLSMNSDVIVESSDFSSIEKPHTEYYSENTIVFKSINHILKNHYNDKIINQSYKLNTKGEDYYDLNEGGCIANAYNLDPHTKYYNIYFIKKIEKTYYIIGQLRDVTQNCFLFISENIKKLNEIEKIKNDNKKYVKTVDWYIELMNNDCQYKIENIFTVGFINYYKSKGVIKEEIILQENQKIKAKESFLQGNENLYELIKKDFPEETDQYYLSQLYKIKNIADKSYSDYYDFQSKANIFLEQKEDLKIKFINETLTSDLADYTKNDAIDLILEFIETNIKKK</sequence>
<proteinExistence type="predicted"/>
<dbReference type="RefSeq" id="WP_180908464.1">
    <property type="nucleotide sequence ID" value="NZ_JBHSQU010000004.1"/>
</dbReference>
<dbReference type="Proteomes" id="UP000530060">
    <property type="component" value="Unassembled WGS sequence"/>
</dbReference>
<accession>A0A6V6YV06</accession>
<protein>
    <submittedName>
        <fullName evidence="1">Uncharacterized protein</fullName>
    </submittedName>
</protein>
<comment type="caution">
    <text evidence="1">The sequence shown here is derived from an EMBL/GenBank/DDBJ whole genome shotgun (WGS) entry which is preliminary data.</text>
</comment>